<name>A0A0N4T1G8_BRUPA</name>
<sequence>MHHADRRDIEKKIIQDEGISDTKKITFLKRLQKVKLEDDEKVKERHIAANECSEQLRRVMCCCYGDGLPPVLWHGVDE</sequence>
<protein>
    <submittedName>
        <fullName evidence="3">SAP domain-containing protein</fullName>
    </submittedName>
</protein>
<reference evidence="1 2" key="2">
    <citation type="submission" date="2018-11" db="EMBL/GenBank/DDBJ databases">
        <authorList>
            <consortium name="Pathogen Informatics"/>
        </authorList>
    </citation>
    <scope>NUCLEOTIDE SEQUENCE [LARGE SCALE GENOMIC DNA]</scope>
</reference>
<dbReference type="Proteomes" id="UP000278627">
    <property type="component" value="Unassembled WGS sequence"/>
</dbReference>
<dbReference type="EMBL" id="UZAD01000215">
    <property type="protein sequence ID" value="VDN83171.1"/>
    <property type="molecule type" value="Genomic_DNA"/>
</dbReference>
<accession>A0A0N4T1G8</accession>
<evidence type="ECO:0000313" key="3">
    <source>
        <dbReference type="WBParaSite" id="BPAG_0000201501-mRNA-1"/>
    </source>
</evidence>
<dbReference type="AlphaFoldDB" id="A0A0N4T1G8"/>
<proteinExistence type="predicted"/>
<keyword evidence="2" id="KW-1185">Reference proteome</keyword>
<evidence type="ECO:0000313" key="2">
    <source>
        <dbReference type="Proteomes" id="UP000278627"/>
    </source>
</evidence>
<dbReference type="WBParaSite" id="BPAG_0000201501-mRNA-1">
    <property type="protein sequence ID" value="BPAG_0000201501-mRNA-1"/>
    <property type="gene ID" value="BPAG_0000201501"/>
</dbReference>
<reference evidence="3" key="1">
    <citation type="submission" date="2017-02" db="UniProtKB">
        <authorList>
            <consortium name="WormBaseParasite"/>
        </authorList>
    </citation>
    <scope>IDENTIFICATION</scope>
</reference>
<evidence type="ECO:0000313" key="1">
    <source>
        <dbReference type="EMBL" id="VDN83171.1"/>
    </source>
</evidence>
<organism evidence="3">
    <name type="scientific">Brugia pahangi</name>
    <name type="common">Filarial nematode worm</name>
    <dbReference type="NCBI Taxonomy" id="6280"/>
    <lineage>
        <taxon>Eukaryota</taxon>
        <taxon>Metazoa</taxon>
        <taxon>Ecdysozoa</taxon>
        <taxon>Nematoda</taxon>
        <taxon>Chromadorea</taxon>
        <taxon>Rhabditida</taxon>
        <taxon>Spirurina</taxon>
        <taxon>Spiruromorpha</taxon>
        <taxon>Filarioidea</taxon>
        <taxon>Onchocercidae</taxon>
        <taxon>Brugia</taxon>
    </lineage>
</organism>
<gene>
    <name evidence="1" type="ORF">BPAG_LOCUS1985</name>
</gene>